<name>D6RLR4_COPC7</name>
<dbReference type="GeneID" id="9378261"/>
<dbReference type="RefSeq" id="XP_002911741.1">
    <property type="nucleotide sequence ID" value="XM_002911695.1"/>
</dbReference>
<protein>
    <submittedName>
        <fullName evidence="1">Uncharacterized protein</fullName>
    </submittedName>
</protein>
<organism evidence="1 2">
    <name type="scientific">Coprinopsis cinerea (strain Okayama-7 / 130 / ATCC MYA-4618 / FGSC 9003)</name>
    <name type="common">Inky cap fungus</name>
    <name type="synonym">Hormographiella aspergillata</name>
    <dbReference type="NCBI Taxonomy" id="240176"/>
    <lineage>
        <taxon>Eukaryota</taxon>
        <taxon>Fungi</taxon>
        <taxon>Dikarya</taxon>
        <taxon>Basidiomycota</taxon>
        <taxon>Agaricomycotina</taxon>
        <taxon>Agaricomycetes</taxon>
        <taxon>Agaricomycetidae</taxon>
        <taxon>Agaricales</taxon>
        <taxon>Agaricineae</taxon>
        <taxon>Psathyrellaceae</taxon>
        <taxon>Coprinopsis</taxon>
    </lineage>
</organism>
<gene>
    <name evidence="1" type="ORF">CC1G_14272</name>
</gene>
<dbReference type="Gene3D" id="2.60.120.260">
    <property type="entry name" value="Galactose-binding domain-like"/>
    <property type="match status" value="1"/>
</dbReference>
<dbReference type="EMBL" id="AACS02000003">
    <property type="protein sequence ID" value="EFI28247.1"/>
    <property type="molecule type" value="Genomic_DNA"/>
</dbReference>
<dbReference type="OMA" id="DTSPVVY"/>
<dbReference type="VEuPathDB" id="FungiDB:CC1G_14272"/>
<dbReference type="STRING" id="240176.D6RLR4"/>
<dbReference type="AlphaFoldDB" id="D6RLR4"/>
<comment type="caution">
    <text evidence="1">The sequence shown here is derived from an EMBL/GenBank/DDBJ whole genome shotgun (WGS) entry which is preliminary data.</text>
</comment>
<dbReference type="Proteomes" id="UP000001861">
    <property type="component" value="Unassembled WGS sequence"/>
</dbReference>
<sequence length="167" mass="18038">MANIVQFPIDDTSPTISYEPLGDTLSLPDLNAGWNPFFTDSGFATVQGAVGNGTSLHVTARDGAKVSVTWRGTNVQLLGNVTNADYTIDLDNERLTSIGSDLSQNILATIQGLENTLHTVSLTARIPQNQNPPRSEVRFEHAVVAARPPNLNSTTYDIPSDHLSFFV</sequence>
<proteinExistence type="predicted"/>
<dbReference type="eggNOG" id="ENOG502SPX7">
    <property type="taxonomic scope" value="Eukaryota"/>
</dbReference>
<dbReference type="OrthoDB" id="2576334at2759"/>
<evidence type="ECO:0000313" key="1">
    <source>
        <dbReference type="EMBL" id="EFI28247.1"/>
    </source>
</evidence>
<reference evidence="1 2" key="1">
    <citation type="journal article" date="2010" name="Proc. Natl. Acad. Sci. U.S.A.">
        <title>Insights into evolution of multicellular fungi from the assembled chromosomes of the mushroom Coprinopsis cinerea (Coprinus cinereus).</title>
        <authorList>
            <person name="Stajich J.E."/>
            <person name="Wilke S.K."/>
            <person name="Ahren D."/>
            <person name="Au C.H."/>
            <person name="Birren B.W."/>
            <person name="Borodovsky M."/>
            <person name="Burns C."/>
            <person name="Canback B."/>
            <person name="Casselton L.A."/>
            <person name="Cheng C.K."/>
            <person name="Deng J."/>
            <person name="Dietrich F.S."/>
            <person name="Fargo D.C."/>
            <person name="Farman M.L."/>
            <person name="Gathman A.C."/>
            <person name="Goldberg J."/>
            <person name="Guigo R."/>
            <person name="Hoegger P.J."/>
            <person name="Hooker J.B."/>
            <person name="Huggins A."/>
            <person name="James T.Y."/>
            <person name="Kamada T."/>
            <person name="Kilaru S."/>
            <person name="Kodira C."/>
            <person name="Kues U."/>
            <person name="Kupfer D."/>
            <person name="Kwan H.S."/>
            <person name="Lomsadze A."/>
            <person name="Li W."/>
            <person name="Lilly W.W."/>
            <person name="Ma L.J."/>
            <person name="Mackey A.J."/>
            <person name="Manning G."/>
            <person name="Martin F."/>
            <person name="Muraguchi H."/>
            <person name="Natvig D.O."/>
            <person name="Palmerini H."/>
            <person name="Ramesh M.A."/>
            <person name="Rehmeyer C.J."/>
            <person name="Roe B.A."/>
            <person name="Shenoy N."/>
            <person name="Stanke M."/>
            <person name="Ter-Hovhannisyan V."/>
            <person name="Tunlid A."/>
            <person name="Velagapudi R."/>
            <person name="Vision T.J."/>
            <person name="Zeng Q."/>
            <person name="Zolan M.E."/>
            <person name="Pukkila P.J."/>
        </authorList>
    </citation>
    <scope>NUCLEOTIDE SEQUENCE [LARGE SCALE GENOMIC DNA]</scope>
    <source>
        <strain evidence="2">Okayama-7 / 130 / ATCC MYA-4618 / FGSC 9003</strain>
    </source>
</reference>
<keyword evidence="2" id="KW-1185">Reference proteome</keyword>
<evidence type="ECO:0000313" key="2">
    <source>
        <dbReference type="Proteomes" id="UP000001861"/>
    </source>
</evidence>
<accession>D6RLR4</accession>
<dbReference type="KEGG" id="cci:CC1G_14272"/>
<dbReference type="InParanoid" id="D6RLR4"/>
<dbReference type="HOGENOM" id="CLU_143650_0_0_1"/>